<evidence type="ECO:0000313" key="3">
    <source>
        <dbReference type="Proteomes" id="UP000188354"/>
    </source>
</evidence>
<feature type="domain" description="Arabidopsis retrotransposon Orf1 C-terminal" evidence="1">
    <location>
        <begin position="4"/>
        <end position="115"/>
    </location>
</feature>
<dbReference type="Proteomes" id="UP000188354">
    <property type="component" value="Chromosome LG03"/>
</dbReference>
<reference evidence="2 3" key="1">
    <citation type="journal article" date="2017" name="Plant Biotechnol. J.">
        <title>A comprehensive draft genome sequence for lupin (Lupinus angustifolius), an emerging health food: insights into plant-microbe interactions and legume evolution.</title>
        <authorList>
            <person name="Hane J.K."/>
            <person name="Ming Y."/>
            <person name="Kamphuis L.G."/>
            <person name="Nelson M.N."/>
            <person name="Garg G."/>
            <person name="Atkins C.A."/>
            <person name="Bayer P.E."/>
            <person name="Bravo A."/>
            <person name="Bringans S."/>
            <person name="Cannon S."/>
            <person name="Edwards D."/>
            <person name="Foley R."/>
            <person name="Gao L.L."/>
            <person name="Harrison M.J."/>
            <person name="Huang W."/>
            <person name="Hurgobin B."/>
            <person name="Li S."/>
            <person name="Liu C.W."/>
            <person name="McGrath A."/>
            <person name="Morahan G."/>
            <person name="Murray J."/>
            <person name="Weller J."/>
            <person name="Jian J."/>
            <person name="Singh K.B."/>
        </authorList>
    </citation>
    <scope>NUCLEOTIDE SEQUENCE [LARGE SCALE GENOMIC DNA]</scope>
    <source>
        <strain evidence="3">cv. Tanjil</strain>
        <tissue evidence="2">Whole plant</tissue>
    </source>
</reference>
<dbReference type="Pfam" id="PF03078">
    <property type="entry name" value="ATHILA"/>
    <property type="match status" value="1"/>
</dbReference>
<dbReference type="AlphaFoldDB" id="A0A4P1RP64"/>
<gene>
    <name evidence="2" type="ORF">TanjilG_32895</name>
</gene>
<proteinExistence type="predicted"/>
<organism evidence="2 3">
    <name type="scientific">Lupinus angustifolius</name>
    <name type="common">Narrow-leaved blue lupine</name>
    <dbReference type="NCBI Taxonomy" id="3871"/>
    <lineage>
        <taxon>Eukaryota</taxon>
        <taxon>Viridiplantae</taxon>
        <taxon>Streptophyta</taxon>
        <taxon>Embryophyta</taxon>
        <taxon>Tracheophyta</taxon>
        <taxon>Spermatophyta</taxon>
        <taxon>Magnoliopsida</taxon>
        <taxon>eudicotyledons</taxon>
        <taxon>Gunneridae</taxon>
        <taxon>Pentapetalae</taxon>
        <taxon>rosids</taxon>
        <taxon>fabids</taxon>
        <taxon>Fabales</taxon>
        <taxon>Fabaceae</taxon>
        <taxon>Papilionoideae</taxon>
        <taxon>50 kb inversion clade</taxon>
        <taxon>genistoids sensu lato</taxon>
        <taxon>core genistoids</taxon>
        <taxon>Genisteae</taxon>
        <taxon>Lupinus</taxon>
    </lineage>
</organism>
<dbReference type="InterPro" id="IPR004312">
    <property type="entry name" value="ATHILA_Orf1_C"/>
</dbReference>
<name>A0A4P1RP64_LUPAN</name>
<keyword evidence="3" id="KW-1185">Reference proteome</keyword>
<accession>A0A4P1RP64</accession>
<evidence type="ECO:0000313" key="2">
    <source>
        <dbReference type="EMBL" id="OIW15491.1"/>
    </source>
</evidence>
<protein>
    <recommendedName>
        <fullName evidence="1">Arabidopsis retrotransposon Orf1 C-terminal domain-containing protein</fullName>
    </recommendedName>
</protein>
<sequence length="135" mass="15696">MVLTRYMDDTDLDNLRLRDSFNWLLPRVGQGTFMTARDITYVELTLEFPSSLEVEILHGPHCNASRLAFKLRDTKFAFTLAEFYAMFCFLVGDAHRPLKKFQAHKLWDKVAVDTPTYDPSNWFPETGSRMTRPAI</sequence>
<evidence type="ECO:0000259" key="1">
    <source>
        <dbReference type="Pfam" id="PF03078"/>
    </source>
</evidence>
<dbReference type="EMBL" id="CM007363">
    <property type="protein sequence ID" value="OIW15491.1"/>
    <property type="molecule type" value="Genomic_DNA"/>
</dbReference>
<dbReference type="Gramene" id="OIW15491">
    <property type="protein sequence ID" value="OIW15491"/>
    <property type="gene ID" value="TanjilG_32895"/>
</dbReference>